<keyword evidence="11" id="KW-1185">Reference proteome</keyword>
<comment type="similarity">
    <text evidence="3 8">Belongs to the peptidase M24B family.</text>
</comment>
<gene>
    <name evidence="10" type="ORF">ABZ508_25260</name>
</gene>
<dbReference type="Gene3D" id="3.40.350.10">
    <property type="entry name" value="Creatinase/prolidase N-terminal domain"/>
    <property type="match status" value="1"/>
</dbReference>
<dbReference type="EMBL" id="JBEXZR010000027">
    <property type="protein sequence ID" value="MEU0710677.1"/>
    <property type="molecule type" value="Genomic_DNA"/>
</dbReference>
<dbReference type="PANTHER" id="PTHR43226">
    <property type="entry name" value="XAA-PRO AMINOPEPTIDASE 3"/>
    <property type="match status" value="1"/>
</dbReference>
<evidence type="ECO:0000256" key="7">
    <source>
        <dbReference type="ARBA" id="ARBA00023211"/>
    </source>
</evidence>
<keyword evidence="10" id="KW-0645">Protease</keyword>
<keyword evidence="7" id="KW-0464">Manganese</keyword>
<evidence type="ECO:0000256" key="1">
    <source>
        <dbReference type="ARBA" id="ARBA00001424"/>
    </source>
</evidence>
<evidence type="ECO:0000259" key="9">
    <source>
        <dbReference type="SMART" id="SM01011"/>
    </source>
</evidence>
<keyword evidence="10" id="KW-0031">Aminopeptidase</keyword>
<feature type="domain" description="Aminopeptidase P N-terminal" evidence="9">
    <location>
        <begin position="43"/>
        <end position="185"/>
    </location>
</feature>
<dbReference type="CDD" id="cd01087">
    <property type="entry name" value="Prolidase"/>
    <property type="match status" value="1"/>
</dbReference>
<dbReference type="InterPro" id="IPR000994">
    <property type="entry name" value="Pept_M24"/>
</dbReference>
<dbReference type="Pfam" id="PF05195">
    <property type="entry name" value="AMP_N"/>
    <property type="match status" value="1"/>
</dbReference>
<dbReference type="Pfam" id="PF00557">
    <property type="entry name" value="Peptidase_M24"/>
    <property type="match status" value="1"/>
</dbReference>
<dbReference type="InterPro" id="IPR001131">
    <property type="entry name" value="Peptidase_M24B_aminopep-P_CS"/>
</dbReference>
<reference evidence="10 11" key="1">
    <citation type="submission" date="2024-06" db="EMBL/GenBank/DDBJ databases">
        <title>The Natural Products Discovery Center: Release of the First 8490 Sequenced Strains for Exploring Actinobacteria Biosynthetic Diversity.</title>
        <authorList>
            <person name="Kalkreuter E."/>
            <person name="Kautsar S.A."/>
            <person name="Yang D."/>
            <person name="Bader C.D."/>
            <person name="Teijaro C.N."/>
            <person name="Fluegel L."/>
            <person name="Davis C.M."/>
            <person name="Simpson J.R."/>
            <person name="Lauterbach L."/>
            <person name="Steele A.D."/>
            <person name="Gui C."/>
            <person name="Meng S."/>
            <person name="Li G."/>
            <person name="Viehrig K."/>
            <person name="Ye F."/>
            <person name="Su P."/>
            <person name="Kiefer A.F."/>
            <person name="Nichols A."/>
            <person name="Cepeda A.J."/>
            <person name="Yan W."/>
            <person name="Fan B."/>
            <person name="Jiang Y."/>
            <person name="Adhikari A."/>
            <person name="Zheng C.-J."/>
            <person name="Schuster L."/>
            <person name="Cowan T.M."/>
            <person name="Smanski M.J."/>
            <person name="Chevrette M.G."/>
            <person name="De Carvalho L.P.S."/>
            <person name="Shen B."/>
        </authorList>
    </citation>
    <scope>NUCLEOTIDE SEQUENCE [LARGE SCALE GENOMIC DNA]</scope>
    <source>
        <strain evidence="10 11">NPDC006337</strain>
    </source>
</reference>
<keyword evidence="5 8" id="KW-0479">Metal-binding</keyword>
<dbReference type="SMART" id="SM01011">
    <property type="entry name" value="AMP_N"/>
    <property type="match status" value="1"/>
</dbReference>
<dbReference type="Gene3D" id="3.90.230.10">
    <property type="entry name" value="Creatinase/methionine aminopeptidase superfamily"/>
    <property type="match status" value="1"/>
</dbReference>
<comment type="caution">
    <text evidence="10">The sequence shown here is derived from an EMBL/GenBank/DDBJ whole genome shotgun (WGS) entry which is preliminary data.</text>
</comment>
<keyword evidence="6" id="KW-0378">Hydrolase</keyword>
<dbReference type="SUPFAM" id="SSF53092">
    <property type="entry name" value="Creatinase/prolidase N-terminal domain"/>
    <property type="match status" value="1"/>
</dbReference>
<proteinExistence type="inferred from homology"/>
<dbReference type="InterPro" id="IPR052433">
    <property type="entry name" value="X-Pro_dipept-like"/>
</dbReference>
<evidence type="ECO:0000256" key="2">
    <source>
        <dbReference type="ARBA" id="ARBA00001936"/>
    </source>
</evidence>
<evidence type="ECO:0000256" key="3">
    <source>
        <dbReference type="ARBA" id="ARBA00008766"/>
    </source>
</evidence>
<dbReference type="GO" id="GO:0004177">
    <property type="term" value="F:aminopeptidase activity"/>
    <property type="evidence" value="ECO:0007669"/>
    <property type="project" value="UniProtKB-KW"/>
</dbReference>
<dbReference type="EC" id="3.4.11.9" evidence="4"/>
<evidence type="ECO:0000256" key="8">
    <source>
        <dbReference type="RuleBase" id="RU000590"/>
    </source>
</evidence>
<organism evidence="10 11">
    <name type="scientific">Streptomyces lavendulocolor</name>
    <dbReference type="NCBI Taxonomy" id="67316"/>
    <lineage>
        <taxon>Bacteria</taxon>
        <taxon>Bacillati</taxon>
        <taxon>Actinomycetota</taxon>
        <taxon>Actinomycetes</taxon>
        <taxon>Kitasatosporales</taxon>
        <taxon>Streptomycetaceae</taxon>
        <taxon>Streptomyces</taxon>
    </lineage>
</organism>
<accession>A0ABV2WBD9</accession>
<evidence type="ECO:0000256" key="5">
    <source>
        <dbReference type="ARBA" id="ARBA00022723"/>
    </source>
</evidence>
<comment type="catalytic activity">
    <reaction evidence="1">
        <text>Release of any N-terminal amino acid, including proline, that is linked to proline, even from a dipeptide or tripeptide.</text>
        <dbReference type="EC" id="3.4.11.9"/>
    </reaction>
</comment>
<dbReference type="RefSeq" id="WP_359655932.1">
    <property type="nucleotide sequence ID" value="NZ_JBEXZP010000106.1"/>
</dbReference>
<protein>
    <recommendedName>
        <fullName evidence="4">Xaa-Pro aminopeptidase</fullName>
        <ecNumber evidence="4">3.4.11.9</ecNumber>
    </recommendedName>
</protein>
<dbReference type="SUPFAM" id="SSF55920">
    <property type="entry name" value="Creatinase/aminopeptidase"/>
    <property type="match status" value="1"/>
</dbReference>
<evidence type="ECO:0000313" key="10">
    <source>
        <dbReference type="EMBL" id="MEU0710677.1"/>
    </source>
</evidence>
<dbReference type="InterPro" id="IPR036005">
    <property type="entry name" value="Creatinase/aminopeptidase-like"/>
</dbReference>
<dbReference type="Proteomes" id="UP001550378">
    <property type="component" value="Unassembled WGS sequence"/>
</dbReference>
<dbReference type="PROSITE" id="PS00491">
    <property type="entry name" value="PROLINE_PEPTIDASE"/>
    <property type="match status" value="1"/>
</dbReference>
<dbReference type="PANTHER" id="PTHR43226:SF4">
    <property type="entry name" value="XAA-PRO AMINOPEPTIDASE 3"/>
    <property type="match status" value="1"/>
</dbReference>
<dbReference type="InterPro" id="IPR007865">
    <property type="entry name" value="Aminopep_P_N"/>
</dbReference>
<comment type="cofactor">
    <cofactor evidence="2">
        <name>Mn(2+)</name>
        <dbReference type="ChEBI" id="CHEBI:29035"/>
    </cofactor>
</comment>
<evidence type="ECO:0000313" key="11">
    <source>
        <dbReference type="Proteomes" id="UP001550378"/>
    </source>
</evidence>
<evidence type="ECO:0000256" key="6">
    <source>
        <dbReference type="ARBA" id="ARBA00022801"/>
    </source>
</evidence>
<sequence length="477" mass="52678">MRKKVHTVAKGRKNGLYSGISEELSALMRTGWADTERRDLRLDEQAPYAARRRARLSARFPGERLVVPSGNLKVRSNDDLYPFRPFSGYVHMTGDRARDGALVMEPRPDGGHDAYCYQLPRDGRDTDEFWTGATAELWTGRRRSLAESEAVLGLPCRDVRTAARDLAAASGAPTRIVRGVDPALQAAVTTDEERDAELEEALGDLRLVKDDWEIAQLREAVDATVRGFVDVVGDLSTAVASSERWIEGTFFRRARLEGNSVGYGSICAAGEHATIMHWTDNDGPVRPGDLLLLDAGVETRTLYTADVTRTLPISGTFTPLQREVYDAVHEAQEAGMAAVRPGAAYRDFHEAAQRHLAARLVDWGFVPGPAERAYELGLQRRFTMAGTGHMLGLDVHDCAQARNEEYVDGELEPGMVLTVEPGLYFQPDDLTVPREWRGIGVRIEDDLLVAVDGHENLSADLPRSSADVEEWMARHAG</sequence>
<evidence type="ECO:0000256" key="4">
    <source>
        <dbReference type="ARBA" id="ARBA00012574"/>
    </source>
</evidence>
<dbReference type="InterPro" id="IPR029149">
    <property type="entry name" value="Creatin/AminoP/Spt16_N"/>
</dbReference>
<name>A0ABV2WBD9_9ACTN</name>